<dbReference type="EMBL" id="HBIK01004368">
    <property type="protein sequence ID" value="CAE0377175.1"/>
    <property type="molecule type" value="Transcribed_RNA"/>
</dbReference>
<organism evidence="3">
    <name type="scientific">Euplotes crassus</name>
    <dbReference type="NCBI Taxonomy" id="5936"/>
    <lineage>
        <taxon>Eukaryota</taxon>
        <taxon>Sar</taxon>
        <taxon>Alveolata</taxon>
        <taxon>Ciliophora</taxon>
        <taxon>Intramacronucleata</taxon>
        <taxon>Spirotrichea</taxon>
        <taxon>Hypotrichia</taxon>
        <taxon>Euplotida</taxon>
        <taxon>Euplotidae</taxon>
        <taxon>Moneuplotes</taxon>
    </lineage>
</organism>
<reference evidence="3" key="1">
    <citation type="submission" date="2021-01" db="EMBL/GenBank/DDBJ databases">
        <authorList>
            <person name="Corre E."/>
            <person name="Pelletier E."/>
            <person name="Niang G."/>
            <person name="Scheremetjew M."/>
            <person name="Finn R."/>
            <person name="Kale V."/>
            <person name="Holt S."/>
            <person name="Cochrane G."/>
            <person name="Meng A."/>
            <person name="Brown T."/>
            <person name="Cohen L."/>
        </authorList>
    </citation>
    <scope>NUCLEOTIDE SEQUENCE</scope>
    <source>
        <strain evidence="3">CT5</strain>
    </source>
</reference>
<proteinExistence type="predicted"/>
<gene>
    <name evidence="2" type="ORF">ECRA1380_LOCUS2129</name>
    <name evidence="3" type="ORF">ECRA1380_LOCUS2130</name>
</gene>
<evidence type="ECO:0000313" key="2">
    <source>
        <dbReference type="EMBL" id="CAE0377174.1"/>
    </source>
</evidence>
<evidence type="ECO:0000256" key="1">
    <source>
        <dbReference type="SAM" id="MobiDB-lite"/>
    </source>
</evidence>
<protein>
    <submittedName>
        <fullName evidence="3">Uncharacterized protein</fullName>
    </submittedName>
</protein>
<feature type="region of interest" description="Disordered" evidence="1">
    <location>
        <begin position="19"/>
        <end position="44"/>
    </location>
</feature>
<name>A0A7S3NML1_EUPCR</name>
<evidence type="ECO:0000313" key="3">
    <source>
        <dbReference type="EMBL" id="CAE0377175.1"/>
    </source>
</evidence>
<accession>A0A7S3NML1</accession>
<dbReference type="EMBL" id="HBIK01004367">
    <property type="protein sequence ID" value="CAE0377174.1"/>
    <property type="molecule type" value="Transcribed_RNA"/>
</dbReference>
<sequence>MLSTSMQAWYQTLTGTRCSNSAECRNKRPQTSEKPGVGTPQKNAEEIEKLQQEEIKEMDQKRRLQPDEGRRGLTSIEEEYVDNSAGQGNTYVNGDYRVSYI</sequence>
<dbReference type="AlphaFoldDB" id="A0A7S3NML1"/>